<protein>
    <submittedName>
        <fullName evidence="1">Uncharacterized protein</fullName>
    </submittedName>
</protein>
<keyword evidence="2" id="KW-1185">Reference proteome</keyword>
<accession>A0ABX6D3P3</accession>
<gene>
    <name evidence="1" type="ORF">HCF1_46</name>
</gene>
<organism evidence="1 2">
    <name type="scientific">Citrobacter phage HCF1</name>
    <dbReference type="NCBI Taxonomy" id="2849700"/>
    <lineage>
        <taxon>Viruses</taxon>
        <taxon>Duplodnaviria</taxon>
        <taxon>Heunggongvirae</taxon>
        <taxon>Uroviricota</taxon>
        <taxon>Caudoviricetes</taxon>
        <taxon>Drexlerviridae</taxon>
        <taxon>Hicfunavirus</taxon>
        <taxon>Hicfunavirus HCF1</taxon>
    </lineage>
</organism>
<sequence length="37" mass="4017">MLSLRTCGMRSASKALSSLASSDSMMVVNKFVLFLFS</sequence>
<name>A0ABX6D3P3_9CAUD</name>
<reference evidence="1 2" key="1">
    <citation type="submission" date="2019-10" db="EMBL/GenBank/DDBJ databases">
        <authorList>
            <person name="Kumar P."/>
            <person name="Meghvansi M.K."/>
            <person name="Kamboj D.V."/>
        </authorList>
    </citation>
    <scope>NUCLEOTIDE SEQUENCE [LARGE SCALE GENOMIC DNA]</scope>
</reference>
<dbReference type="Proteomes" id="UP000397058">
    <property type="component" value="Segment"/>
</dbReference>
<evidence type="ECO:0000313" key="2">
    <source>
        <dbReference type="Proteomes" id="UP000397058"/>
    </source>
</evidence>
<proteinExistence type="predicted"/>
<dbReference type="EMBL" id="MN545971">
    <property type="protein sequence ID" value="QGF21245.1"/>
    <property type="molecule type" value="Genomic_DNA"/>
</dbReference>
<evidence type="ECO:0000313" key="1">
    <source>
        <dbReference type="EMBL" id="QGF21245.1"/>
    </source>
</evidence>